<evidence type="ECO:0000256" key="2">
    <source>
        <dbReference type="ARBA" id="ARBA00023002"/>
    </source>
</evidence>
<dbReference type="SUPFAM" id="SSF51395">
    <property type="entry name" value="FMN-linked oxidoreductases"/>
    <property type="match status" value="1"/>
</dbReference>
<evidence type="ECO:0000256" key="5">
    <source>
        <dbReference type="ARBA" id="ARBA00048754"/>
    </source>
</evidence>
<evidence type="ECO:0000256" key="4">
    <source>
        <dbReference type="ARBA" id="ARBA00029513"/>
    </source>
</evidence>
<dbReference type="PIRSF" id="PIRSF000138">
    <property type="entry name" value="Al-hdrx_acd_dh"/>
    <property type="match status" value="1"/>
</dbReference>
<comment type="similarity">
    <text evidence="3">Belongs to the FMN-dependent alpha-hydroxy acid dehydrogenase family.</text>
</comment>
<dbReference type="InterPro" id="IPR000262">
    <property type="entry name" value="FMN-dep_DH"/>
</dbReference>
<dbReference type="Gene3D" id="3.20.20.70">
    <property type="entry name" value="Aldolase class I"/>
    <property type="match status" value="1"/>
</dbReference>
<proteinExistence type="inferred from homology"/>
<gene>
    <name evidence="7" type="ORF">ACFO3D_09045</name>
</gene>
<evidence type="ECO:0000259" key="6">
    <source>
        <dbReference type="PROSITE" id="PS51349"/>
    </source>
</evidence>
<protein>
    <recommendedName>
        <fullName evidence="4">L-lactate oxidase</fullName>
    </recommendedName>
</protein>
<comment type="caution">
    <text evidence="7">The sequence shown here is derived from an EMBL/GenBank/DDBJ whole genome shotgun (WGS) entry which is preliminary data.</text>
</comment>
<evidence type="ECO:0000256" key="1">
    <source>
        <dbReference type="ARBA" id="ARBA00001917"/>
    </source>
</evidence>
<keyword evidence="8" id="KW-1185">Reference proteome</keyword>
<feature type="domain" description="FMN hydroxy acid dehydrogenase" evidence="6">
    <location>
        <begin position="17"/>
        <end position="381"/>
    </location>
</feature>
<dbReference type="RefSeq" id="WP_390295000.1">
    <property type="nucleotide sequence ID" value="NZ_JBHSFU010000004.1"/>
</dbReference>
<dbReference type="PANTHER" id="PTHR10578:SF143">
    <property type="entry name" value="FMN-DEPENDENT ALPHA-HYDROXY ACID DEHYDROGENASE PB1A11.03"/>
    <property type="match status" value="1"/>
</dbReference>
<comment type="cofactor">
    <cofactor evidence="1">
        <name>FMN</name>
        <dbReference type="ChEBI" id="CHEBI:58210"/>
    </cofactor>
</comment>
<accession>A0ABV9DHP3</accession>
<dbReference type="InterPro" id="IPR037396">
    <property type="entry name" value="FMN_HAD"/>
</dbReference>
<evidence type="ECO:0000313" key="7">
    <source>
        <dbReference type="EMBL" id="MFC4558359.1"/>
    </source>
</evidence>
<dbReference type="PROSITE" id="PS51349">
    <property type="entry name" value="FMN_HYDROXY_ACID_DH_2"/>
    <property type="match status" value="1"/>
</dbReference>
<keyword evidence="2" id="KW-0560">Oxidoreductase</keyword>
<dbReference type="InterPro" id="IPR008259">
    <property type="entry name" value="FMN_hydac_DH_AS"/>
</dbReference>
<dbReference type="Proteomes" id="UP001595989">
    <property type="component" value="Unassembled WGS sequence"/>
</dbReference>
<dbReference type="PANTHER" id="PTHR10578">
    <property type="entry name" value="S -2-HYDROXY-ACID OXIDASE-RELATED"/>
    <property type="match status" value="1"/>
</dbReference>
<name>A0ABV9DHP3_9BACI</name>
<evidence type="ECO:0000313" key="8">
    <source>
        <dbReference type="Proteomes" id="UP001595989"/>
    </source>
</evidence>
<reference evidence="8" key="1">
    <citation type="journal article" date="2019" name="Int. J. Syst. Evol. Microbiol.">
        <title>The Global Catalogue of Microorganisms (GCM) 10K type strain sequencing project: providing services to taxonomists for standard genome sequencing and annotation.</title>
        <authorList>
            <consortium name="The Broad Institute Genomics Platform"/>
            <consortium name="The Broad Institute Genome Sequencing Center for Infectious Disease"/>
            <person name="Wu L."/>
            <person name="Ma J."/>
        </authorList>
    </citation>
    <scope>NUCLEOTIDE SEQUENCE [LARGE SCALE GENOMIC DNA]</scope>
    <source>
        <strain evidence="8">CGMCC 4.7426</strain>
    </source>
</reference>
<evidence type="ECO:0000256" key="3">
    <source>
        <dbReference type="ARBA" id="ARBA00024042"/>
    </source>
</evidence>
<dbReference type="InterPro" id="IPR012133">
    <property type="entry name" value="Alpha-hydoxy_acid_DH_FMN"/>
</dbReference>
<dbReference type="PROSITE" id="PS00557">
    <property type="entry name" value="FMN_HYDROXY_ACID_DH_1"/>
    <property type="match status" value="1"/>
</dbReference>
<sequence>MSNSFKSNDNVVQSIDTEENFPISFEEIEGVAKKAMSAPAFSYIASGAGGEETVRKNADAFKKYSITPRLLNDVSNLDTSITIFGQTYPTPLLLAPVGVLKLADEQGDLAVARAAAKYKVPFIQSTVSSYSIEDVAQATNGSSKWFQLYWSTNEEISFNMVKRAEEAGYEAIVLTIDTITLGYREKDMHHRFSPLALGYGQGNFESDPVFLSTLEKVNSRTILQEIIDNINYPALNWEHVKALKKRTSLPIVLKGILHPEDARCAIEYGVDGIIVSNHGGRQLDGTISSVDALPEIVKVVDGQIPVLFDSGIRRGIDAVKVLALGADAVLAGRPYVYSLAVGGEKGVGQFLANFLQDLQTSMMLSGVKNVKELRQLKIARV</sequence>
<comment type="catalytic activity">
    <reaction evidence="5">
        <text>(S)-lactate + O2 = pyruvate + H2O2</text>
        <dbReference type="Rhea" id="RHEA:55868"/>
        <dbReference type="ChEBI" id="CHEBI:15361"/>
        <dbReference type="ChEBI" id="CHEBI:15379"/>
        <dbReference type="ChEBI" id="CHEBI:16240"/>
        <dbReference type="ChEBI" id="CHEBI:16651"/>
    </reaction>
    <physiologicalReaction direction="left-to-right" evidence="5">
        <dbReference type="Rhea" id="RHEA:55869"/>
    </physiologicalReaction>
</comment>
<dbReference type="EMBL" id="JBHSFU010000004">
    <property type="protein sequence ID" value="MFC4558359.1"/>
    <property type="molecule type" value="Genomic_DNA"/>
</dbReference>
<dbReference type="Pfam" id="PF01070">
    <property type="entry name" value="FMN_dh"/>
    <property type="match status" value="1"/>
</dbReference>
<dbReference type="InterPro" id="IPR013785">
    <property type="entry name" value="Aldolase_TIM"/>
</dbReference>
<organism evidence="7 8">
    <name type="scientific">Virgibacillus kekensis</name>
    <dbReference type="NCBI Taxonomy" id="202261"/>
    <lineage>
        <taxon>Bacteria</taxon>
        <taxon>Bacillati</taxon>
        <taxon>Bacillota</taxon>
        <taxon>Bacilli</taxon>
        <taxon>Bacillales</taxon>
        <taxon>Bacillaceae</taxon>
        <taxon>Virgibacillus</taxon>
    </lineage>
</organism>